<protein>
    <submittedName>
        <fullName evidence="1">Uncharacterized protein</fullName>
    </submittedName>
</protein>
<dbReference type="OrthoDB" id="3795213at2759"/>
<name>A0A6A5VQG7_9PLEO</name>
<accession>A0A6A5VQG7</accession>
<organism evidence="1 2">
    <name type="scientific">Bimuria novae-zelandiae CBS 107.79</name>
    <dbReference type="NCBI Taxonomy" id="1447943"/>
    <lineage>
        <taxon>Eukaryota</taxon>
        <taxon>Fungi</taxon>
        <taxon>Dikarya</taxon>
        <taxon>Ascomycota</taxon>
        <taxon>Pezizomycotina</taxon>
        <taxon>Dothideomycetes</taxon>
        <taxon>Pleosporomycetidae</taxon>
        <taxon>Pleosporales</taxon>
        <taxon>Massarineae</taxon>
        <taxon>Didymosphaeriaceae</taxon>
        <taxon>Bimuria</taxon>
    </lineage>
</organism>
<evidence type="ECO:0000313" key="2">
    <source>
        <dbReference type="Proteomes" id="UP000800036"/>
    </source>
</evidence>
<feature type="non-terminal residue" evidence="1">
    <location>
        <position position="1"/>
    </location>
</feature>
<feature type="non-terminal residue" evidence="1">
    <location>
        <position position="84"/>
    </location>
</feature>
<keyword evidence="2" id="KW-1185">Reference proteome</keyword>
<dbReference type="AlphaFoldDB" id="A0A6A5VQG7"/>
<sequence length="84" mass="9749">ATHTLQPLDVSMFKPLSTAYSNELTSFINTSQGLIAMTMRDFYRLFQRAWIDTMRPQLILSAFEATGIWPLNPQRILDRFHQST</sequence>
<dbReference type="EMBL" id="ML976659">
    <property type="protein sequence ID" value="KAF1978840.1"/>
    <property type="molecule type" value="Genomic_DNA"/>
</dbReference>
<evidence type="ECO:0000313" key="1">
    <source>
        <dbReference type="EMBL" id="KAF1978840.1"/>
    </source>
</evidence>
<proteinExistence type="predicted"/>
<gene>
    <name evidence="1" type="ORF">BU23DRAFT_404471</name>
</gene>
<dbReference type="Proteomes" id="UP000800036">
    <property type="component" value="Unassembled WGS sequence"/>
</dbReference>
<reference evidence="1" key="1">
    <citation type="journal article" date="2020" name="Stud. Mycol.">
        <title>101 Dothideomycetes genomes: a test case for predicting lifestyles and emergence of pathogens.</title>
        <authorList>
            <person name="Haridas S."/>
            <person name="Albert R."/>
            <person name="Binder M."/>
            <person name="Bloem J."/>
            <person name="Labutti K."/>
            <person name="Salamov A."/>
            <person name="Andreopoulos B."/>
            <person name="Baker S."/>
            <person name="Barry K."/>
            <person name="Bills G."/>
            <person name="Bluhm B."/>
            <person name="Cannon C."/>
            <person name="Castanera R."/>
            <person name="Culley D."/>
            <person name="Daum C."/>
            <person name="Ezra D."/>
            <person name="Gonzalez J."/>
            <person name="Henrissat B."/>
            <person name="Kuo A."/>
            <person name="Liang C."/>
            <person name="Lipzen A."/>
            <person name="Lutzoni F."/>
            <person name="Magnuson J."/>
            <person name="Mondo S."/>
            <person name="Nolan M."/>
            <person name="Ohm R."/>
            <person name="Pangilinan J."/>
            <person name="Park H.-J."/>
            <person name="Ramirez L."/>
            <person name="Alfaro M."/>
            <person name="Sun H."/>
            <person name="Tritt A."/>
            <person name="Yoshinaga Y."/>
            <person name="Zwiers L.-H."/>
            <person name="Turgeon B."/>
            <person name="Goodwin S."/>
            <person name="Spatafora J."/>
            <person name="Crous P."/>
            <person name="Grigoriev I."/>
        </authorList>
    </citation>
    <scope>NUCLEOTIDE SEQUENCE</scope>
    <source>
        <strain evidence="1">CBS 107.79</strain>
    </source>
</reference>